<evidence type="ECO:0000313" key="13">
    <source>
        <dbReference type="Proteomes" id="UP000000447"/>
    </source>
</evidence>
<dbReference type="NCBIfam" id="NF010675">
    <property type="entry name" value="PRK14072.1"/>
    <property type="match status" value="1"/>
</dbReference>
<dbReference type="PANTHER" id="PTHR43650:SF1">
    <property type="entry name" value="PYROPHOSPHATE--FRUCTOSE 6-PHOSPHATE 1-PHOSPHOTRANSFERASE SUBUNIT BETA 2"/>
    <property type="match status" value="1"/>
</dbReference>
<evidence type="ECO:0000256" key="2">
    <source>
        <dbReference type="ARBA" id="ARBA00003138"/>
    </source>
</evidence>
<dbReference type="GO" id="GO:0009749">
    <property type="term" value="P:response to glucose"/>
    <property type="evidence" value="ECO:0007669"/>
    <property type="project" value="TreeGrafter"/>
</dbReference>
<dbReference type="HAMAP" id="MF_01978">
    <property type="entry name" value="Phosphofructokinase_II_B2"/>
    <property type="match status" value="1"/>
</dbReference>
<comment type="subunit">
    <text evidence="10">Homodimer.</text>
</comment>
<evidence type="ECO:0000256" key="1">
    <source>
        <dbReference type="ARBA" id="ARBA00001946"/>
    </source>
</evidence>
<feature type="site" description="Important for catalytic activity; stabilizes the transition state when the phosphoryl donor is PPi" evidence="10">
    <location>
        <position position="134"/>
    </location>
</feature>
<keyword evidence="7 10" id="KW-0460">Magnesium</keyword>
<keyword evidence="6 10" id="KW-0418">Kinase</keyword>
<keyword evidence="5 10" id="KW-0479">Metal-binding</keyword>
<dbReference type="PIRSF" id="PIRSF036483">
    <property type="entry name" value="PFK_XF0274"/>
    <property type="match status" value="1"/>
</dbReference>
<dbReference type="EC" id="2.7.1.90" evidence="10"/>
<evidence type="ECO:0000256" key="4">
    <source>
        <dbReference type="ARBA" id="ARBA00022679"/>
    </source>
</evidence>
<evidence type="ECO:0000259" key="11">
    <source>
        <dbReference type="Pfam" id="PF00365"/>
    </source>
</evidence>
<dbReference type="UniPathway" id="UPA00109">
    <property type="reaction ID" value="UER00182"/>
</dbReference>
<dbReference type="GO" id="GO:0003872">
    <property type="term" value="F:6-phosphofructokinase activity"/>
    <property type="evidence" value="ECO:0007669"/>
    <property type="project" value="UniProtKB-UniRule"/>
</dbReference>
<dbReference type="KEGG" id="tro:trd_1096"/>
<evidence type="ECO:0000313" key="12">
    <source>
        <dbReference type="EMBL" id="ACM04972.1"/>
    </source>
</evidence>
<feature type="site" description="Important for catalytic activity and substrate specificity; stabilizes the transition state when the phosphoryl donor is PPi; prevents ATP from binding by mimicking the alpha-phosphate group of ATP" evidence="10">
    <location>
        <position position="108"/>
    </location>
</feature>
<evidence type="ECO:0000256" key="6">
    <source>
        <dbReference type="ARBA" id="ARBA00022777"/>
    </source>
</evidence>
<comment type="caution">
    <text evidence="10">Lacks conserved residue(s) required for the propagation of feature annotation.</text>
</comment>
<dbReference type="EMBL" id="CP001275">
    <property type="protein sequence ID" value="ACM04972.1"/>
    <property type="molecule type" value="Genomic_DNA"/>
</dbReference>
<evidence type="ECO:0000256" key="8">
    <source>
        <dbReference type="ARBA" id="ARBA00023152"/>
    </source>
</evidence>
<dbReference type="InterPro" id="IPR022953">
    <property type="entry name" value="ATP_PFK"/>
</dbReference>
<dbReference type="STRING" id="309801.trd_1096"/>
<accession>B9L0M5</accession>
<comment type="function">
    <text evidence="2 10">Catalyzes the phosphorylation of D-fructose 6-phosphate, the first committing step of glycolysis. Uses inorganic phosphate (PPi) as phosphoryl donor instead of ATP like common ATP-dependent phosphofructokinases (ATP-PFKs), which renders the reaction reversible, and can thus function both in glycolysis and gluconeogenesis. Consistently, PPi-PFK can replace the enzymes of both the forward (ATP-PFK) and reverse (fructose-bisphosphatase (FBPase)) reactions.</text>
</comment>
<reference evidence="12 13" key="1">
    <citation type="journal article" date="2009" name="PLoS ONE">
        <title>Complete genome sequence of the aerobic CO-oxidizing thermophile Thermomicrobium roseum.</title>
        <authorList>
            <person name="Wu D."/>
            <person name="Raymond J."/>
            <person name="Wu M."/>
            <person name="Chatterji S."/>
            <person name="Ren Q."/>
            <person name="Graham J.E."/>
            <person name="Bryant D.A."/>
            <person name="Robb F."/>
            <person name="Colman A."/>
            <person name="Tallon L.J."/>
            <person name="Badger J.H."/>
            <person name="Madupu R."/>
            <person name="Ward N.L."/>
            <person name="Eisen J.A."/>
        </authorList>
    </citation>
    <scope>NUCLEOTIDE SEQUENCE [LARGE SCALE GENOMIC DNA]</scope>
    <source>
        <strain evidence="13">ATCC 27502 / DSM 5159 / P-2</strain>
    </source>
</reference>
<proteinExistence type="inferred from homology"/>
<comment type="subcellular location">
    <subcellularLocation>
        <location evidence="10">Cytoplasm</location>
    </subcellularLocation>
</comment>
<dbReference type="Pfam" id="PF00365">
    <property type="entry name" value="PFK"/>
    <property type="match status" value="1"/>
</dbReference>
<dbReference type="PANTHER" id="PTHR43650">
    <property type="entry name" value="PYROPHOSPHATE--FRUCTOSE 6-PHOSPHATE 1-PHOSPHOTRANSFERASE"/>
    <property type="match status" value="1"/>
</dbReference>
<evidence type="ECO:0000256" key="3">
    <source>
        <dbReference type="ARBA" id="ARBA00022490"/>
    </source>
</evidence>
<dbReference type="GO" id="GO:0006002">
    <property type="term" value="P:fructose 6-phosphate metabolic process"/>
    <property type="evidence" value="ECO:0007669"/>
    <property type="project" value="InterPro"/>
</dbReference>
<feature type="active site" description="Proton acceptor" evidence="10">
    <location>
        <position position="137"/>
    </location>
</feature>
<dbReference type="AlphaFoldDB" id="B9L0M5"/>
<comment type="cofactor">
    <cofactor evidence="1 10">
        <name>Mg(2+)</name>
        <dbReference type="ChEBI" id="CHEBI:18420"/>
    </cofactor>
</comment>
<keyword evidence="8 10" id="KW-0324">Glycolysis</keyword>
<feature type="binding site" evidence="10">
    <location>
        <position position="240"/>
    </location>
    <ligand>
        <name>substrate</name>
    </ligand>
</feature>
<dbReference type="RefSeq" id="WP_015922049.1">
    <property type="nucleotide sequence ID" value="NC_011959.1"/>
</dbReference>
<comment type="activity regulation">
    <text evidence="10">Non-allosteric.</text>
</comment>
<feature type="binding site" evidence="10">
    <location>
        <position position="13"/>
    </location>
    <ligand>
        <name>diphosphate</name>
        <dbReference type="ChEBI" id="CHEBI:33019"/>
    </ligand>
</feature>
<comment type="pathway">
    <text evidence="10">Carbohydrate degradation; glycolysis; D-glyceraldehyde 3-phosphate and glycerone phosphate from D-glucose: step 3/4.</text>
</comment>
<name>B9L0M5_THERP</name>
<comment type="catalytic activity">
    <reaction evidence="9 10">
        <text>beta-D-fructose 6-phosphate + diphosphate = beta-D-fructose 1,6-bisphosphate + phosphate + H(+)</text>
        <dbReference type="Rhea" id="RHEA:13613"/>
        <dbReference type="ChEBI" id="CHEBI:15378"/>
        <dbReference type="ChEBI" id="CHEBI:32966"/>
        <dbReference type="ChEBI" id="CHEBI:33019"/>
        <dbReference type="ChEBI" id="CHEBI:43474"/>
        <dbReference type="ChEBI" id="CHEBI:57634"/>
        <dbReference type="EC" id="2.7.1.90"/>
    </reaction>
</comment>
<keyword evidence="3 10" id="KW-0963">Cytoplasm</keyword>
<feature type="binding site" evidence="10">
    <location>
        <begin position="135"/>
        <end position="137"/>
    </location>
    <ligand>
        <name>substrate</name>
    </ligand>
</feature>
<dbReference type="Gene3D" id="3.40.50.450">
    <property type="match status" value="1"/>
</dbReference>
<dbReference type="HOGENOM" id="CLU_020655_1_1_0"/>
<dbReference type="OrthoDB" id="9802503at2"/>
<dbReference type="PRINTS" id="PR00476">
    <property type="entry name" value="PHFRCTKINASE"/>
</dbReference>
<evidence type="ECO:0000256" key="5">
    <source>
        <dbReference type="ARBA" id="ARBA00022723"/>
    </source>
</evidence>
<dbReference type="InterPro" id="IPR000023">
    <property type="entry name" value="Phosphofructokinase_dom"/>
</dbReference>
<dbReference type="GO" id="GO:0046872">
    <property type="term" value="F:metal ion binding"/>
    <property type="evidence" value="ECO:0007669"/>
    <property type="project" value="UniProtKB-KW"/>
</dbReference>
<dbReference type="eggNOG" id="COG0205">
    <property type="taxonomic scope" value="Bacteria"/>
</dbReference>
<protein>
    <recommendedName>
        <fullName evidence="10">Pyrophosphate--fructose 6-phosphate 1-phosphotransferase</fullName>
        <ecNumber evidence="10">2.7.1.90</ecNumber>
    </recommendedName>
    <alternativeName>
        <fullName evidence="10">6-phosphofructokinase, pyrophosphate dependent</fullName>
    </alternativeName>
    <alternativeName>
        <fullName evidence="10">PPi-dependent phosphofructokinase</fullName>
        <shortName evidence="10">PPi-PFK</shortName>
    </alternativeName>
    <alternativeName>
        <fullName evidence="10">Pyrophosphate-dependent 6-phosphofructose-1-kinase</fullName>
    </alternativeName>
</protein>
<sequence>MPGETLLVFQSGGPTGVINATLAGVVEQARSSGYTRVLGAQHGITGLVTETLVDLSALSPAQLDRLARTPGAALGTSRQRLDESSSRAALATLRVHRVTAVVAIGGNDTAASALALLAHAEQAGYPLAVVLAPKTIDNDLAETDHTPGYPSAARFLALATRDLMLDCRSLATFYAFTVLEVQGRNAGWLVAACGLAIDESLATHLQLVFPERPPRSSHDLAEEFASLQQRLGWLLLVVPETLRREDGRPLAEAAPRWVDPHGHPYPPSPAEALAHALETVCGARARVIRPGALARCFRETVVELDREEARAIGRTAVEWLATGQSAVMVGIERLSDDPYRVRFRPVPLQRVADHERLLPPEFISQDGRRATTAFARYARPLVGEFAATETHHAWSR</sequence>
<dbReference type="SUPFAM" id="SSF53784">
    <property type="entry name" value="Phosphofructokinase"/>
    <property type="match status" value="1"/>
</dbReference>
<keyword evidence="4 10" id="KW-0808">Transferase</keyword>
<feature type="domain" description="Phosphofructokinase" evidence="11">
    <location>
        <begin position="7"/>
        <end position="320"/>
    </location>
</feature>
<feature type="binding site" evidence="10">
    <location>
        <position position="107"/>
    </location>
    <ligand>
        <name>Mg(2+)</name>
        <dbReference type="ChEBI" id="CHEBI:18420"/>
        <note>catalytic</note>
    </ligand>
</feature>
<dbReference type="GO" id="GO:0047334">
    <property type="term" value="F:diphosphate-fructose-6-phosphate 1-phosphotransferase activity"/>
    <property type="evidence" value="ECO:0007669"/>
    <property type="project" value="UniProtKB-EC"/>
</dbReference>
<gene>
    <name evidence="10" type="primary">pfp</name>
    <name evidence="12" type="ordered locus">trd_1096</name>
</gene>
<dbReference type="Gene3D" id="3.40.50.460">
    <property type="entry name" value="Phosphofructokinase domain"/>
    <property type="match status" value="1"/>
</dbReference>
<comment type="similarity">
    <text evidence="10">Belongs to the phosphofructokinase type A (PFKA) family. PPi-dependent PFK group II subfamily. Clade 'B2' sub-subfamily.</text>
</comment>
<keyword evidence="13" id="KW-1185">Reference proteome</keyword>
<evidence type="ECO:0000256" key="9">
    <source>
        <dbReference type="ARBA" id="ARBA00048072"/>
    </source>
</evidence>
<dbReference type="Proteomes" id="UP000000447">
    <property type="component" value="Chromosome"/>
</dbReference>
<organism evidence="12 13">
    <name type="scientific">Thermomicrobium roseum (strain ATCC 27502 / DSM 5159 / P-2)</name>
    <dbReference type="NCBI Taxonomy" id="309801"/>
    <lineage>
        <taxon>Bacteria</taxon>
        <taxon>Pseudomonadati</taxon>
        <taxon>Thermomicrobiota</taxon>
        <taxon>Thermomicrobia</taxon>
        <taxon>Thermomicrobiales</taxon>
        <taxon>Thermomicrobiaceae</taxon>
        <taxon>Thermomicrobium</taxon>
    </lineage>
</organism>
<dbReference type="InterPro" id="IPR035966">
    <property type="entry name" value="PKF_sf"/>
</dbReference>
<evidence type="ECO:0000256" key="7">
    <source>
        <dbReference type="ARBA" id="ARBA00022842"/>
    </source>
</evidence>
<dbReference type="GO" id="GO:0005829">
    <property type="term" value="C:cytosol"/>
    <property type="evidence" value="ECO:0007669"/>
    <property type="project" value="TreeGrafter"/>
</dbReference>
<evidence type="ECO:0000256" key="10">
    <source>
        <dbReference type="HAMAP-Rule" id="MF_01978"/>
    </source>
</evidence>
<dbReference type="InterPro" id="IPR011404">
    <property type="entry name" value="PPi-PFK"/>
</dbReference>